<evidence type="ECO:0000313" key="3">
    <source>
        <dbReference type="Proteomes" id="UP001497516"/>
    </source>
</evidence>
<gene>
    <name evidence="2" type="ORF">LTRI10_LOCUS4182</name>
</gene>
<feature type="compositionally biased region" description="Basic and acidic residues" evidence="1">
    <location>
        <begin position="1"/>
        <end position="10"/>
    </location>
</feature>
<accession>A0AAV2CJH2</accession>
<protein>
    <submittedName>
        <fullName evidence="2">Uncharacterized protein</fullName>
    </submittedName>
</protein>
<dbReference type="EMBL" id="OZ034813">
    <property type="protein sequence ID" value="CAL1356478.1"/>
    <property type="molecule type" value="Genomic_DNA"/>
</dbReference>
<proteinExistence type="predicted"/>
<keyword evidence="3" id="KW-1185">Reference proteome</keyword>
<dbReference type="Proteomes" id="UP001497516">
    <property type="component" value="Chromosome 1"/>
</dbReference>
<feature type="region of interest" description="Disordered" evidence="1">
    <location>
        <begin position="1"/>
        <end position="41"/>
    </location>
</feature>
<organism evidence="2 3">
    <name type="scientific">Linum trigynum</name>
    <dbReference type="NCBI Taxonomy" id="586398"/>
    <lineage>
        <taxon>Eukaryota</taxon>
        <taxon>Viridiplantae</taxon>
        <taxon>Streptophyta</taxon>
        <taxon>Embryophyta</taxon>
        <taxon>Tracheophyta</taxon>
        <taxon>Spermatophyta</taxon>
        <taxon>Magnoliopsida</taxon>
        <taxon>eudicotyledons</taxon>
        <taxon>Gunneridae</taxon>
        <taxon>Pentapetalae</taxon>
        <taxon>rosids</taxon>
        <taxon>fabids</taxon>
        <taxon>Malpighiales</taxon>
        <taxon>Linaceae</taxon>
        <taxon>Linum</taxon>
    </lineage>
</organism>
<name>A0AAV2CJH2_9ROSI</name>
<sequence>MMRDRCETLEPPKWPKLKRKEERATLEQEGGRGQNPGPEAEIPTQGFKLGLFPGIRSIFLAWGSGI</sequence>
<evidence type="ECO:0000256" key="1">
    <source>
        <dbReference type="SAM" id="MobiDB-lite"/>
    </source>
</evidence>
<evidence type="ECO:0000313" key="2">
    <source>
        <dbReference type="EMBL" id="CAL1356478.1"/>
    </source>
</evidence>
<reference evidence="2 3" key="1">
    <citation type="submission" date="2024-04" db="EMBL/GenBank/DDBJ databases">
        <authorList>
            <person name="Fracassetti M."/>
        </authorList>
    </citation>
    <scope>NUCLEOTIDE SEQUENCE [LARGE SCALE GENOMIC DNA]</scope>
</reference>
<feature type="compositionally biased region" description="Basic and acidic residues" evidence="1">
    <location>
        <begin position="19"/>
        <end position="30"/>
    </location>
</feature>
<dbReference type="AlphaFoldDB" id="A0AAV2CJH2"/>